<evidence type="ECO:0000313" key="5">
    <source>
        <dbReference type="Proteomes" id="UP000494245"/>
    </source>
</evidence>
<keyword evidence="5" id="KW-1185">Reference proteome</keyword>
<dbReference type="InterPro" id="IPR031107">
    <property type="entry name" value="Small_HSP"/>
</dbReference>
<gene>
    <name evidence="4" type="primary">hspA_1</name>
    <name evidence="4" type="ORF">NNJEOMEG_00943</name>
</gene>
<evidence type="ECO:0000313" key="4">
    <source>
        <dbReference type="EMBL" id="GFK93114.1"/>
    </source>
</evidence>
<dbReference type="InterPro" id="IPR002068">
    <property type="entry name" value="A-crystallin/Hsp20_dom"/>
</dbReference>
<comment type="caution">
    <text evidence="4">The sequence shown here is derived from an EMBL/GenBank/DDBJ whole genome shotgun (WGS) entry which is preliminary data.</text>
</comment>
<proteinExistence type="inferred from homology"/>
<dbReference type="Pfam" id="PF00011">
    <property type="entry name" value="HSP20"/>
    <property type="match status" value="1"/>
</dbReference>
<dbReference type="AlphaFoldDB" id="A0A6V8LN74"/>
<protein>
    <submittedName>
        <fullName evidence="4">Spore protein SP21</fullName>
    </submittedName>
</protein>
<evidence type="ECO:0000256" key="1">
    <source>
        <dbReference type="PROSITE-ProRule" id="PRU00285"/>
    </source>
</evidence>
<dbReference type="InterPro" id="IPR008978">
    <property type="entry name" value="HSP20-like_chaperone"/>
</dbReference>
<dbReference type="CDD" id="cd06464">
    <property type="entry name" value="ACD_sHsps-like"/>
    <property type="match status" value="1"/>
</dbReference>
<dbReference type="Gene3D" id="2.60.40.790">
    <property type="match status" value="1"/>
</dbReference>
<dbReference type="Proteomes" id="UP000494245">
    <property type="component" value="Unassembled WGS sequence"/>
</dbReference>
<dbReference type="EMBL" id="BLTE01000003">
    <property type="protein sequence ID" value="GFK93114.1"/>
    <property type="molecule type" value="Genomic_DNA"/>
</dbReference>
<dbReference type="RefSeq" id="WP_173081831.1">
    <property type="nucleotide sequence ID" value="NZ_BLTE01000003.1"/>
</dbReference>
<reference evidence="4 5" key="2">
    <citation type="submission" date="2020-05" db="EMBL/GenBank/DDBJ databases">
        <title>Draft genome sequence of Desulfovibrio sp. strainFSS-1.</title>
        <authorList>
            <person name="Shimoshige H."/>
            <person name="Kobayashi H."/>
            <person name="Maekawa T."/>
        </authorList>
    </citation>
    <scope>NUCLEOTIDE SEQUENCE [LARGE SCALE GENOMIC DNA]</scope>
    <source>
        <strain evidence="4 5">SIID29052-01</strain>
    </source>
</reference>
<feature type="domain" description="SHSP" evidence="3">
    <location>
        <begin position="37"/>
        <end position="150"/>
    </location>
</feature>
<dbReference type="PANTHER" id="PTHR11527">
    <property type="entry name" value="HEAT-SHOCK PROTEIN 20 FAMILY MEMBER"/>
    <property type="match status" value="1"/>
</dbReference>
<evidence type="ECO:0000259" key="3">
    <source>
        <dbReference type="PROSITE" id="PS01031"/>
    </source>
</evidence>
<sequence>MAKLNWNPWMGLADMKAELERVLAEAARRGRAPSAVSEKAYFWAPAADVLETAEAFVITMELPGVEREDVAVEVKTRTLWVYGERAFVKLGEGEGVYHSLERSYGPFARRFALPKGVDRGGVTAVFRNGLLEITLPKESPEARRRRIPIY</sequence>
<name>A0A6V8LN74_9BACT</name>
<dbReference type="SUPFAM" id="SSF49764">
    <property type="entry name" value="HSP20-like chaperones"/>
    <property type="match status" value="1"/>
</dbReference>
<evidence type="ECO:0000256" key="2">
    <source>
        <dbReference type="RuleBase" id="RU003616"/>
    </source>
</evidence>
<reference evidence="4 5" key="1">
    <citation type="submission" date="2020-04" db="EMBL/GenBank/DDBJ databases">
        <authorList>
            <consortium name="Desulfovibrio sp. FSS-1 genome sequencing consortium"/>
            <person name="Shimoshige H."/>
            <person name="Kobayashi H."/>
            <person name="Maekawa T."/>
        </authorList>
    </citation>
    <scope>NUCLEOTIDE SEQUENCE [LARGE SCALE GENOMIC DNA]</scope>
    <source>
        <strain evidence="4 5">SIID29052-01</strain>
    </source>
</reference>
<dbReference type="PROSITE" id="PS01031">
    <property type="entry name" value="SHSP"/>
    <property type="match status" value="1"/>
</dbReference>
<organism evidence="4 5">
    <name type="scientific">Fundidesulfovibrio magnetotacticus</name>
    <dbReference type="NCBI Taxonomy" id="2730080"/>
    <lineage>
        <taxon>Bacteria</taxon>
        <taxon>Pseudomonadati</taxon>
        <taxon>Thermodesulfobacteriota</taxon>
        <taxon>Desulfovibrionia</taxon>
        <taxon>Desulfovibrionales</taxon>
        <taxon>Desulfovibrionaceae</taxon>
        <taxon>Fundidesulfovibrio</taxon>
    </lineage>
</organism>
<comment type="similarity">
    <text evidence="1 2">Belongs to the small heat shock protein (HSP20) family.</text>
</comment>
<accession>A0A6V8LN74</accession>